<dbReference type="InterPro" id="IPR007516">
    <property type="entry name" value="Co_F420_Hydgase/DH_bsu_N"/>
</dbReference>
<name>A0A9D1IWU7_9CLOT</name>
<dbReference type="SUPFAM" id="SSF54862">
    <property type="entry name" value="4Fe-4S ferredoxins"/>
    <property type="match status" value="1"/>
</dbReference>
<dbReference type="PROSITE" id="PS51379">
    <property type="entry name" value="4FE4S_FER_2"/>
    <property type="match status" value="2"/>
</dbReference>
<keyword evidence="1" id="KW-0479">Metal-binding</keyword>
<gene>
    <name evidence="5" type="ORF">IAB67_04295</name>
</gene>
<comment type="caution">
    <text evidence="5">The sequence shown here is derived from an EMBL/GenBank/DDBJ whole genome shotgun (WGS) entry which is preliminary data.</text>
</comment>
<keyword evidence="3" id="KW-0411">Iron-sulfur</keyword>
<evidence type="ECO:0000313" key="5">
    <source>
        <dbReference type="EMBL" id="HIU43499.1"/>
    </source>
</evidence>
<evidence type="ECO:0000256" key="1">
    <source>
        <dbReference type="ARBA" id="ARBA00022723"/>
    </source>
</evidence>
<dbReference type="Gene3D" id="3.30.70.20">
    <property type="match status" value="1"/>
</dbReference>
<dbReference type="GO" id="GO:0051536">
    <property type="term" value="F:iron-sulfur cluster binding"/>
    <property type="evidence" value="ECO:0007669"/>
    <property type="project" value="UniProtKB-KW"/>
</dbReference>
<dbReference type="GO" id="GO:0046872">
    <property type="term" value="F:metal ion binding"/>
    <property type="evidence" value="ECO:0007669"/>
    <property type="project" value="UniProtKB-KW"/>
</dbReference>
<protein>
    <submittedName>
        <fullName evidence="5">Coenzyme F420 hydrogenase/dehydrogenase, beta subunit C-terminal domain</fullName>
    </submittedName>
</protein>
<dbReference type="Proteomes" id="UP000824073">
    <property type="component" value="Unassembled WGS sequence"/>
</dbReference>
<keyword evidence="2" id="KW-0408">Iron</keyword>
<dbReference type="InterPro" id="IPR052977">
    <property type="entry name" value="Polyferredoxin-like_ET"/>
</dbReference>
<reference evidence="5" key="1">
    <citation type="submission" date="2020-10" db="EMBL/GenBank/DDBJ databases">
        <authorList>
            <person name="Gilroy R."/>
        </authorList>
    </citation>
    <scope>NUCLEOTIDE SEQUENCE</scope>
    <source>
        <strain evidence="5">CHK191-8634</strain>
    </source>
</reference>
<dbReference type="Pfam" id="PF04422">
    <property type="entry name" value="FrhB_FdhB_N"/>
    <property type="match status" value="1"/>
</dbReference>
<sequence length="775" mass="84869">MKKILICQHGGSSNHGCEALARTTLSLIEGLNEPCEVTLYSYRVGDDKKYLADLPQLRIAGLQHLPGRYSVHNITYHVKKRMGKSASRLPITPEFARLVRESDLVIAIGGDNYCYNRGEGYYALDRFIRAQGKPYMLLGCSIEPDDLPRGLAAHLRLFDAITARESITYEALRDHGVICAVPAHDTAFLLPAVEGELPPGFVPGNTVGINVSPLIQRLESKPGITMENYRRLVRHILDTTDMAVALIPHVVWEEGDDRVPLRQLYNEFASTGRVAMVPDGDCRVLKGAIARLRFFIGARTHATIAAYSSGVPTLVVGYSVKARGIARDLFGTEDNYVLPVQSLKTPDDLTAAFDWIAARETEIQERLRAIMPEYSANSAETGKTIARLLGLCRGEGLAEGIERPGLCVGCGACAWRCPAKAISMQPDKEGFTRPVVDRGKCIGCGACRTVCPAGQEAVRGTPDTFCAYSRDEEIRKKSSSGGVFTELAQQVLEREGVVVGAAWDRGTVLRHQAVDSIGGLTALRGAKYVQSDMSSAYPAIAEALEHKRPVLFCGTPCQTAAVERTFGRPEGLLLVDIVCHGVPSPRVLEQYFDEIAQKQGEPVAGIDFRDKSTGWKGYSVTARLRKGGKLTHPASADTYMKLFLADVGLRPSCYRCTTRGRASCADLTLGDFWGANRLFPDKDDDKGLSLVLVHTDAGRRAWEALRENVVFWQADYSAAAGFNPCLDRPVARPQSREQFFAALGKKPMDTLAQELSPRPTGAQKLKTAIRRAIRR</sequence>
<dbReference type="InterPro" id="IPR007525">
    <property type="entry name" value="FrhB_FdhB_C"/>
</dbReference>
<feature type="domain" description="4Fe-4S ferredoxin-type" evidence="4">
    <location>
        <begin position="396"/>
        <end position="427"/>
    </location>
</feature>
<evidence type="ECO:0000256" key="3">
    <source>
        <dbReference type="ARBA" id="ARBA00023014"/>
    </source>
</evidence>
<dbReference type="Pfam" id="PF04230">
    <property type="entry name" value="PS_pyruv_trans"/>
    <property type="match status" value="1"/>
</dbReference>
<accession>A0A9D1IWU7</accession>
<dbReference type="Pfam" id="PF12838">
    <property type="entry name" value="Fer4_7"/>
    <property type="match status" value="1"/>
</dbReference>
<dbReference type="AlphaFoldDB" id="A0A9D1IWU7"/>
<evidence type="ECO:0000313" key="6">
    <source>
        <dbReference type="Proteomes" id="UP000824073"/>
    </source>
</evidence>
<dbReference type="InterPro" id="IPR017900">
    <property type="entry name" value="4Fe4S_Fe_S_CS"/>
</dbReference>
<organism evidence="5 6">
    <name type="scientific">Candidatus Ventrousia excrementavium</name>
    <dbReference type="NCBI Taxonomy" id="2840961"/>
    <lineage>
        <taxon>Bacteria</taxon>
        <taxon>Bacillati</taxon>
        <taxon>Bacillota</taxon>
        <taxon>Clostridia</taxon>
        <taxon>Eubacteriales</taxon>
        <taxon>Clostridiaceae</taxon>
        <taxon>Clostridiaceae incertae sedis</taxon>
        <taxon>Candidatus Ventrousia</taxon>
    </lineage>
</organism>
<dbReference type="Pfam" id="PF04432">
    <property type="entry name" value="FrhB_FdhB_C"/>
    <property type="match status" value="1"/>
</dbReference>
<dbReference type="PANTHER" id="PTHR43193">
    <property type="match status" value="1"/>
</dbReference>
<feature type="domain" description="4Fe-4S ferredoxin-type" evidence="4">
    <location>
        <begin position="432"/>
        <end position="463"/>
    </location>
</feature>
<dbReference type="InterPro" id="IPR017896">
    <property type="entry name" value="4Fe4S_Fe-S-bd"/>
</dbReference>
<dbReference type="PANTHER" id="PTHR43193:SF2">
    <property type="entry name" value="POLYFERREDOXIN PROTEIN FWDF"/>
    <property type="match status" value="1"/>
</dbReference>
<dbReference type="PROSITE" id="PS00198">
    <property type="entry name" value="4FE4S_FER_1"/>
    <property type="match status" value="2"/>
</dbReference>
<evidence type="ECO:0000259" key="4">
    <source>
        <dbReference type="PROSITE" id="PS51379"/>
    </source>
</evidence>
<evidence type="ECO:0000256" key="2">
    <source>
        <dbReference type="ARBA" id="ARBA00023004"/>
    </source>
</evidence>
<proteinExistence type="predicted"/>
<dbReference type="InterPro" id="IPR007345">
    <property type="entry name" value="Polysacch_pyruvyl_Trfase"/>
</dbReference>
<reference evidence="5" key="2">
    <citation type="journal article" date="2021" name="PeerJ">
        <title>Extensive microbial diversity within the chicken gut microbiome revealed by metagenomics and culture.</title>
        <authorList>
            <person name="Gilroy R."/>
            <person name="Ravi A."/>
            <person name="Getino M."/>
            <person name="Pursley I."/>
            <person name="Horton D.L."/>
            <person name="Alikhan N.F."/>
            <person name="Baker D."/>
            <person name="Gharbi K."/>
            <person name="Hall N."/>
            <person name="Watson M."/>
            <person name="Adriaenssens E.M."/>
            <person name="Foster-Nyarko E."/>
            <person name="Jarju S."/>
            <person name="Secka A."/>
            <person name="Antonio M."/>
            <person name="Oren A."/>
            <person name="Chaudhuri R.R."/>
            <person name="La Ragione R."/>
            <person name="Hildebrand F."/>
            <person name="Pallen M.J."/>
        </authorList>
    </citation>
    <scope>NUCLEOTIDE SEQUENCE</scope>
    <source>
        <strain evidence="5">CHK191-8634</strain>
    </source>
</reference>
<dbReference type="EMBL" id="DVMR01000035">
    <property type="protein sequence ID" value="HIU43499.1"/>
    <property type="molecule type" value="Genomic_DNA"/>
</dbReference>